<dbReference type="AlphaFoldDB" id="A0A4S4E2L7"/>
<dbReference type="STRING" id="542762.A0A4S4E2L7"/>
<keyword evidence="8" id="KW-1185">Reference proteome</keyword>
<evidence type="ECO:0000313" key="7">
    <source>
        <dbReference type="EMBL" id="THG10101.1"/>
    </source>
</evidence>
<name>A0A4S4E2L7_CAMSN</name>
<dbReference type="PANTHER" id="PTHR45959">
    <property type="entry name" value="BHLH TRANSCRIPTION FACTOR"/>
    <property type="match status" value="1"/>
</dbReference>
<feature type="domain" description="BHLH" evidence="6">
    <location>
        <begin position="141"/>
        <end position="190"/>
    </location>
</feature>
<keyword evidence="4" id="KW-0539">Nucleus</keyword>
<reference evidence="7 8" key="1">
    <citation type="journal article" date="2018" name="Proc. Natl. Acad. Sci. U.S.A.">
        <title>Draft genome sequence of Camellia sinensis var. sinensis provides insights into the evolution of the tea genome and tea quality.</title>
        <authorList>
            <person name="Wei C."/>
            <person name="Yang H."/>
            <person name="Wang S."/>
            <person name="Zhao J."/>
            <person name="Liu C."/>
            <person name="Gao L."/>
            <person name="Xia E."/>
            <person name="Lu Y."/>
            <person name="Tai Y."/>
            <person name="She G."/>
            <person name="Sun J."/>
            <person name="Cao H."/>
            <person name="Tong W."/>
            <person name="Gao Q."/>
            <person name="Li Y."/>
            <person name="Deng W."/>
            <person name="Jiang X."/>
            <person name="Wang W."/>
            <person name="Chen Q."/>
            <person name="Zhang S."/>
            <person name="Li H."/>
            <person name="Wu J."/>
            <person name="Wang P."/>
            <person name="Li P."/>
            <person name="Shi C."/>
            <person name="Zheng F."/>
            <person name="Jian J."/>
            <person name="Huang B."/>
            <person name="Shan D."/>
            <person name="Shi M."/>
            <person name="Fang C."/>
            <person name="Yue Y."/>
            <person name="Li F."/>
            <person name="Li D."/>
            <person name="Wei S."/>
            <person name="Han B."/>
            <person name="Jiang C."/>
            <person name="Yin Y."/>
            <person name="Xia T."/>
            <person name="Zhang Z."/>
            <person name="Bennetzen J.L."/>
            <person name="Zhao S."/>
            <person name="Wan X."/>
        </authorList>
    </citation>
    <scope>NUCLEOTIDE SEQUENCE [LARGE SCALE GENOMIC DNA]</scope>
    <source>
        <strain evidence="8">cv. Shuchazao</strain>
        <tissue evidence="7">Leaf</tissue>
    </source>
</reference>
<proteinExistence type="predicted"/>
<dbReference type="SUPFAM" id="SSF47459">
    <property type="entry name" value="HLH, helix-loop-helix DNA-binding domain"/>
    <property type="match status" value="1"/>
</dbReference>
<gene>
    <name evidence="7" type="ORF">TEA_012767</name>
</gene>
<dbReference type="GO" id="GO:0005634">
    <property type="term" value="C:nucleus"/>
    <property type="evidence" value="ECO:0007669"/>
    <property type="project" value="UniProtKB-SubCell"/>
</dbReference>
<dbReference type="Pfam" id="PF00010">
    <property type="entry name" value="HLH"/>
    <property type="match status" value="1"/>
</dbReference>
<evidence type="ECO:0000256" key="2">
    <source>
        <dbReference type="ARBA" id="ARBA00023015"/>
    </source>
</evidence>
<dbReference type="InterPro" id="IPR052610">
    <property type="entry name" value="bHLH_transcription_regulator"/>
</dbReference>
<evidence type="ECO:0000259" key="6">
    <source>
        <dbReference type="PROSITE" id="PS50888"/>
    </source>
</evidence>
<evidence type="ECO:0000256" key="4">
    <source>
        <dbReference type="ARBA" id="ARBA00023242"/>
    </source>
</evidence>
<feature type="compositionally biased region" description="Basic residues" evidence="5">
    <location>
        <begin position="128"/>
        <end position="145"/>
    </location>
</feature>
<feature type="compositionally biased region" description="Polar residues" evidence="5">
    <location>
        <begin position="100"/>
        <end position="110"/>
    </location>
</feature>
<dbReference type="Proteomes" id="UP000306102">
    <property type="component" value="Unassembled WGS sequence"/>
</dbReference>
<dbReference type="InterPro" id="IPR011598">
    <property type="entry name" value="bHLH_dom"/>
</dbReference>
<feature type="compositionally biased region" description="Low complexity" evidence="5">
    <location>
        <begin position="111"/>
        <end position="124"/>
    </location>
</feature>
<keyword evidence="3" id="KW-0804">Transcription</keyword>
<keyword evidence="2" id="KW-0805">Transcription regulation</keyword>
<comment type="caution">
    <text evidence="7">The sequence shown here is derived from an EMBL/GenBank/DDBJ whole genome shotgun (WGS) entry which is preliminary data.</text>
</comment>
<dbReference type="SMART" id="SM00353">
    <property type="entry name" value="HLH"/>
    <property type="match status" value="1"/>
</dbReference>
<feature type="region of interest" description="Disordered" evidence="5">
    <location>
        <begin position="71"/>
        <end position="145"/>
    </location>
</feature>
<accession>A0A4S4E2L7</accession>
<evidence type="ECO:0000256" key="1">
    <source>
        <dbReference type="ARBA" id="ARBA00004123"/>
    </source>
</evidence>
<dbReference type="Gene3D" id="4.10.280.10">
    <property type="entry name" value="Helix-loop-helix DNA-binding domain"/>
    <property type="match status" value="1"/>
</dbReference>
<dbReference type="PANTHER" id="PTHR45959:SF2">
    <property type="entry name" value="BHLH TRANSCRIPTION FACTOR"/>
    <property type="match status" value="1"/>
</dbReference>
<dbReference type="PROSITE" id="PS50888">
    <property type="entry name" value="BHLH"/>
    <property type="match status" value="1"/>
</dbReference>
<protein>
    <recommendedName>
        <fullName evidence="6">BHLH domain-containing protein</fullName>
    </recommendedName>
</protein>
<organism evidence="7 8">
    <name type="scientific">Camellia sinensis var. sinensis</name>
    <name type="common">China tea</name>
    <dbReference type="NCBI Taxonomy" id="542762"/>
    <lineage>
        <taxon>Eukaryota</taxon>
        <taxon>Viridiplantae</taxon>
        <taxon>Streptophyta</taxon>
        <taxon>Embryophyta</taxon>
        <taxon>Tracheophyta</taxon>
        <taxon>Spermatophyta</taxon>
        <taxon>Magnoliopsida</taxon>
        <taxon>eudicotyledons</taxon>
        <taxon>Gunneridae</taxon>
        <taxon>Pentapetalae</taxon>
        <taxon>asterids</taxon>
        <taxon>Ericales</taxon>
        <taxon>Theaceae</taxon>
        <taxon>Camellia</taxon>
    </lineage>
</organism>
<comment type="subcellular location">
    <subcellularLocation>
        <location evidence="1">Nucleus</location>
    </subcellularLocation>
</comment>
<sequence length="324" mass="36557">MNSAVDESLDEFFFKCLFPEVYSSYTSINNESIPIETSEQIVAENVRTDTNHNMALVDSSTFNDNDISLKQLGSPSTQPEQLNGANTYCIGKPNDDELMSQENMNLSSPLNSGQSSEENQNNASETRKRNKRVGGRTRGSLHARNHILAERKRRERLSQMIISLCALIPGLARMDKASILEGTVKYIKQLQERERTLEKVCKRKLVEPTAFPVKRFQSSNDDDDVSSEDNFDEKLKQLSPEIEARLSENNVLIRIHCEKRHRTDIPAKILSEMQTLHLNVTNSIAVPFGNAAIDMTIIAQMDNGFNMTAKDLVKNLRLALVKLL</sequence>
<feature type="compositionally biased region" description="Polar residues" evidence="5">
    <location>
        <begin position="71"/>
        <end position="86"/>
    </location>
</feature>
<evidence type="ECO:0000256" key="5">
    <source>
        <dbReference type="SAM" id="MobiDB-lite"/>
    </source>
</evidence>
<dbReference type="GO" id="GO:0046983">
    <property type="term" value="F:protein dimerization activity"/>
    <property type="evidence" value="ECO:0007669"/>
    <property type="project" value="InterPro"/>
</dbReference>
<evidence type="ECO:0000313" key="8">
    <source>
        <dbReference type="Proteomes" id="UP000306102"/>
    </source>
</evidence>
<dbReference type="InterPro" id="IPR036638">
    <property type="entry name" value="HLH_DNA-bd_sf"/>
</dbReference>
<evidence type="ECO:0000256" key="3">
    <source>
        <dbReference type="ARBA" id="ARBA00023163"/>
    </source>
</evidence>
<dbReference type="EMBL" id="SDRB02008074">
    <property type="protein sequence ID" value="THG10101.1"/>
    <property type="molecule type" value="Genomic_DNA"/>
</dbReference>